<feature type="transmembrane region" description="Helical" evidence="1">
    <location>
        <begin position="83"/>
        <end position="109"/>
    </location>
</feature>
<sequence length="191" mass="22339">MKNSIMFTINSWYILIPLFLLTVLYIIVAPNIKRKKYGISQYFLLFTFVFYIFCVIHLVFFPIDVNIGIYANQTKWYNTINFIPVLTIDFFTFVLNIIMFVPLGVYLFFIGRKNFTVKQTAKTGFILSLVIEIIQMIIRIMLGSGRSSDINDLLANTIGAIVGYLIIKNIYKIKKVKNVFTRFQLNHEQKM</sequence>
<feature type="domain" description="VanZ-like" evidence="2">
    <location>
        <begin position="48"/>
        <end position="168"/>
    </location>
</feature>
<evidence type="ECO:0000313" key="4">
    <source>
        <dbReference type="Proteomes" id="UP000094580"/>
    </source>
</evidence>
<keyword evidence="1" id="KW-0472">Membrane</keyword>
<protein>
    <submittedName>
        <fullName evidence="3">Teicoplanin resistance protein VanZ</fullName>
    </submittedName>
</protein>
<feature type="transmembrane region" description="Helical" evidence="1">
    <location>
        <begin position="12"/>
        <end position="30"/>
    </location>
</feature>
<dbReference type="Proteomes" id="UP000094580">
    <property type="component" value="Unassembled WGS sequence"/>
</dbReference>
<dbReference type="PANTHER" id="PTHR36834:SF1">
    <property type="entry name" value="INTEGRAL MEMBRANE PROTEIN"/>
    <property type="match status" value="1"/>
</dbReference>
<dbReference type="PANTHER" id="PTHR36834">
    <property type="entry name" value="MEMBRANE PROTEIN-RELATED"/>
    <property type="match status" value="1"/>
</dbReference>
<keyword evidence="1" id="KW-0812">Transmembrane</keyword>
<reference evidence="3 4" key="1">
    <citation type="submission" date="2016-07" db="EMBL/GenBank/DDBJ databases">
        <authorList>
            <person name="Townsley L."/>
            <person name="Shank E.A."/>
        </authorList>
    </citation>
    <scope>NUCLEOTIDE SEQUENCE [LARGE SCALE GENOMIC DNA]</scope>
    <source>
        <strain evidence="3 4">CH01</strain>
    </source>
</reference>
<accession>A0ABX2ZMK6</accession>
<dbReference type="EMBL" id="MDKC01000032">
    <property type="protein sequence ID" value="ODG90951.1"/>
    <property type="molecule type" value="Genomic_DNA"/>
</dbReference>
<feature type="transmembrane region" description="Helical" evidence="1">
    <location>
        <begin position="153"/>
        <end position="171"/>
    </location>
</feature>
<proteinExistence type="predicted"/>
<dbReference type="InterPro" id="IPR053150">
    <property type="entry name" value="Teicoplanin_resist-assoc"/>
</dbReference>
<dbReference type="Pfam" id="PF04892">
    <property type="entry name" value="VanZ"/>
    <property type="match status" value="1"/>
</dbReference>
<name>A0ABX2ZMK6_9BACI</name>
<evidence type="ECO:0000256" key="1">
    <source>
        <dbReference type="SAM" id="Phobius"/>
    </source>
</evidence>
<feature type="transmembrane region" description="Helical" evidence="1">
    <location>
        <begin position="42"/>
        <end position="63"/>
    </location>
</feature>
<evidence type="ECO:0000313" key="3">
    <source>
        <dbReference type="EMBL" id="ODG90951.1"/>
    </source>
</evidence>
<keyword evidence="4" id="KW-1185">Reference proteome</keyword>
<feature type="transmembrane region" description="Helical" evidence="1">
    <location>
        <begin position="121"/>
        <end position="141"/>
    </location>
</feature>
<dbReference type="RefSeq" id="WP_069034345.1">
    <property type="nucleotide sequence ID" value="NZ_MDKC01000032.1"/>
</dbReference>
<organism evidence="3 4">
    <name type="scientific">Gottfriedia luciferensis</name>
    <dbReference type="NCBI Taxonomy" id="178774"/>
    <lineage>
        <taxon>Bacteria</taxon>
        <taxon>Bacillati</taxon>
        <taxon>Bacillota</taxon>
        <taxon>Bacilli</taxon>
        <taxon>Bacillales</taxon>
        <taxon>Bacillaceae</taxon>
        <taxon>Gottfriedia</taxon>
    </lineage>
</organism>
<gene>
    <name evidence="3" type="ORF">BED47_07895</name>
</gene>
<keyword evidence="1" id="KW-1133">Transmembrane helix</keyword>
<dbReference type="InterPro" id="IPR006976">
    <property type="entry name" value="VanZ-like"/>
</dbReference>
<evidence type="ECO:0000259" key="2">
    <source>
        <dbReference type="Pfam" id="PF04892"/>
    </source>
</evidence>
<comment type="caution">
    <text evidence="3">The sequence shown here is derived from an EMBL/GenBank/DDBJ whole genome shotgun (WGS) entry which is preliminary data.</text>
</comment>